<dbReference type="EMBL" id="BSSQ01000008">
    <property type="protein sequence ID" value="GLX67710.1"/>
    <property type="molecule type" value="Genomic_DNA"/>
</dbReference>
<dbReference type="Pfam" id="PF05985">
    <property type="entry name" value="EutC"/>
    <property type="match status" value="1"/>
</dbReference>
<comment type="caution">
    <text evidence="6">The sequence shown here is derived from an EMBL/GenBank/DDBJ whole genome shotgun (WGS) entry which is preliminary data.</text>
</comment>
<feature type="binding site" evidence="5">
    <location>
        <position position="152"/>
    </location>
    <ligand>
        <name>adenosylcob(III)alamin</name>
        <dbReference type="ChEBI" id="CHEBI:18408"/>
    </ligand>
</feature>
<evidence type="ECO:0000313" key="7">
    <source>
        <dbReference type="Proteomes" id="UP001157114"/>
    </source>
</evidence>
<accession>A0ABQ6GB29</accession>
<keyword evidence="7" id="KW-1185">Reference proteome</keyword>
<sequence>MMNDISSEVETWNELKSTTGARIDVGRAGTRPLTSNMLRLRLDHAAAIDAVYSEVPRELIEEMGLLSVNTLASDKVQYLKRPDLGRRFTTTSADAIQASCLHAPQVQIVVSDGLSAAAIEANLKEVYSSLLDSLNSLGLEAGTPIYVERGRVGSMDHIGDILQPEVLVLLIGERPGLLSASSMSAYMCYKPCIGKLDSDRNVISNIHESGTPPAEAGARIASMLKAMLDQRRSGTELVF</sequence>
<dbReference type="PIRSF" id="PIRSF018982">
    <property type="entry name" value="EutC"/>
    <property type="match status" value="1"/>
</dbReference>
<dbReference type="HAMAP" id="MF_00601">
    <property type="entry name" value="EutC"/>
    <property type="match status" value="1"/>
</dbReference>
<reference evidence="6 7" key="1">
    <citation type="submission" date="2023-03" db="EMBL/GenBank/DDBJ databases">
        <title>Draft genome sequence of the bacteria which degrade cell wall of Tricholomamatutake.</title>
        <authorList>
            <person name="Konishi Y."/>
            <person name="Fukuta Y."/>
            <person name="Shirasaka N."/>
        </authorList>
    </citation>
    <scope>NUCLEOTIDE SEQUENCE [LARGE SCALE GENOMIC DNA]</scope>
    <source>
        <strain evidence="7">mu1</strain>
    </source>
</reference>
<organism evidence="6 7">
    <name type="scientific">Paenibacillus glycanilyticus</name>
    <dbReference type="NCBI Taxonomy" id="126569"/>
    <lineage>
        <taxon>Bacteria</taxon>
        <taxon>Bacillati</taxon>
        <taxon>Bacillota</taxon>
        <taxon>Bacilli</taxon>
        <taxon>Bacillales</taxon>
        <taxon>Paenibacillaceae</taxon>
        <taxon>Paenibacillus</taxon>
    </lineage>
</organism>
<evidence type="ECO:0000256" key="1">
    <source>
        <dbReference type="ARBA" id="ARBA00022628"/>
    </source>
</evidence>
<keyword evidence="3 5" id="KW-0170">Cobalt</keyword>
<comment type="subcellular location">
    <subcellularLocation>
        <location evidence="5">Bacterial microcompartment</location>
    </subcellularLocation>
</comment>
<dbReference type="EC" id="4.3.1.7" evidence="5"/>
<comment type="subunit">
    <text evidence="5">The basic unit is a heterodimer which dimerizes to form tetramers. The heterotetramers trimerize; 6 large subunits form a core ring with 6 small subunits projecting outwards.</text>
</comment>
<keyword evidence="1 5" id="KW-0846">Cobalamin</keyword>
<dbReference type="PANTHER" id="PTHR39330">
    <property type="entry name" value="ETHANOLAMINE AMMONIA-LYASE LIGHT CHAIN"/>
    <property type="match status" value="1"/>
</dbReference>
<comment type="cofactor">
    <cofactor evidence="5">
        <name>adenosylcob(III)alamin</name>
        <dbReference type="ChEBI" id="CHEBI:18408"/>
    </cofactor>
    <text evidence="5">Binds between the large and small subunits.</text>
</comment>
<evidence type="ECO:0000256" key="3">
    <source>
        <dbReference type="ARBA" id="ARBA00023285"/>
    </source>
</evidence>
<comment type="pathway">
    <text evidence="5">Amine and polyamine degradation; ethanolamine degradation.</text>
</comment>
<proteinExistence type="inferred from homology"/>
<gene>
    <name evidence="5 6" type="primary">eutC</name>
    <name evidence="6" type="ORF">MU1_20550</name>
</gene>
<evidence type="ECO:0000256" key="5">
    <source>
        <dbReference type="HAMAP-Rule" id="MF_00601"/>
    </source>
</evidence>
<comment type="similarity">
    <text evidence="5">Belongs to the EutC family.</text>
</comment>
<dbReference type="NCBIfam" id="NF003971">
    <property type="entry name" value="PRK05465.1"/>
    <property type="match status" value="1"/>
</dbReference>
<feature type="binding site" evidence="5">
    <location>
        <position position="173"/>
    </location>
    <ligand>
        <name>adenosylcob(III)alamin</name>
        <dbReference type="ChEBI" id="CHEBI:18408"/>
    </ligand>
</feature>
<evidence type="ECO:0000313" key="6">
    <source>
        <dbReference type="EMBL" id="GLX67710.1"/>
    </source>
</evidence>
<dbReference type="PANTHER" id="PTHR39330:SF1">
    <property type="entry name" value="ETHANOLAMINE AMMONIA-LYASE SMALL SUBUNIT"/>
    <property type="match status" value="1"/>
</dbReference>
<keyword evidence="4 5" id="KW-1283">Bacterial microcompartment</keyword>
<keyword evidence="2 5" id="KW-0456">Lyase</keyword>
<dbReference type="Gene3D" id="1.10.30.40">
    <property type="entry name" value="Ethanolamine ammonia-lyase light chain (EutC), N-terminal domain"/>
    <property type="match status" value="1"/>
</dbReference>
<dbReference type="InterPro" id="IPR009246">
    <property type="entry name" value="EutC"/>
</dbReference>
<dbReference type="Proteomes" id="UP001157114">
    <property type="component" value="Unassembled WGS sequence"/>
</dbReference>
<protein>
    <recommendedName>
        <fullName evidence="5">Ethanolamine ammonia-lyase small subunit</fullName>
        <shortName evidence="5">EAL small subunit</shortName>
        <ecNumber evidence="5">4.3.1.7</ecNumber>
    </recommendedName>
</protein>
<name>A0ABQ6GB29_9BACL</name>
<dbReference type="InterPro" id="IPR042251">
    <property type="entry name" value="EutC_C"/>
</dbReference>
<evidence type="ECO:0000256" key="2">
    <source>
        <dbReference type="ARBA" id="ARBA00023239"/>
    </source>
</evidence>
<evidence type="ECO:0000256" key="4">
    <source>
        <dbReference type="ARBA" id="ARBA00024446"/>
    </source>
</evidence>
<dbReference type="InterPro" id="IPR042255">
    <property type="entry name" value="EutC_N"/>
</dbReference>
<dbReference type="Gene3D" id="3.40.50.11240">
    <property type="entry name" value="Ethanolamine ammonia-lyase light chain (EutC)"/>
    <property type="match status" value="1"/>
</dbReference>
<comment type="catalytic activity">
    <reaction evidence="5">
        <text>ethanolamine = acetaldehyde + NH4(+)</text>
        <dbReference type="Rhea" id="RHEA:15313"/>
        <dbReference type="ChEBI" id="CHEBI:15343"/>
        <dbReference type="ChEBI" id="CHEBI:28938"/>
        <dbReference type="ChEBI" id="CHEBI:57603"/>
        <dbReference type="EC" id="4.3.1.7"/>
    </reaction>
</comment>
<comment type="function">
    <text evidence="5">Catalyzes the deamination of various vicinal amino-alcohols to oxo compounds. Allows this organism to utilize ethanolamine as the sole source of nitrogen and carbon in the presence of external vitamin B12.</text>
</comment>